<dbReference type="AlphaFoldDB" id="A0A073KEA4"/>
<dbReference type="STRING" id="574376.BAMA_14630"/>
<dbReference type="Proteomes" id="UP000027822">
    <property type="component" value="Unassembled WGS sequence"/>
</dbReference>
<dbReference type="InterPro" id="IPR025082">
    <property type="entry name" value="DUF3964"/>
</dbReference>
<evidence type="ECO:0000313" key="2">
    <source>
        <dbReference type="Proteomes" id="UP000027822"/>
    </source>
</evidence>
<dbReference type="eggNOG" id="ENOG50343BC">
    <property type="taxonomic scope" value="Bacteria"/>
</dbReference>
<comment type="caution">
    <text evidence="1">The sequence shown here is derived from an EMBL/GenBank/DDBJ whole genome shotgun (WGS) entry which is preliminary data.</text>
</comment>
<name>A0A073KEA4_9BACI</name>
<reference evidence="1 2" key="1">
    <citation type="submission" date="2014-06" db="EMBL/GenBank/DDBJ databases">
        <title>Draft genome sequence of Bacillus manliponensis JCM 15802 (MCCC 1A00708).</title>
        <authorList>
            <person name="Lai Q."/>
            <person name="Liu Y."/>
            <person name="Shao Z."/>
        </authorList>
    </citation>
    <scope>NUCLEOTIDE SEQUENCE [LARGE SCALE GENOMIC DNA]</scope>
    <source>
        <strain evidence="1 2">JCM 15802</strain>
    </source>
</reference>
<evidence type="ECO:0008006" key="3">
    <source>
        <dbReference type="Google" id="ProtNLM"/>
    </source>
</evidence>
<proteinExistence type="predicted"/>
<evidence type="ECO:0000313" key="1">
    <source>
        <dbReference type="EMBL" id="KEK20643.1"/>
    </source>
</evidence>
<accession>A0A073KEA4</accession>
<organism evidence="1 2">
    <name type="scientific">Bacillus manliponensis</name>
    <dbReference type="NCBI Taxonomy" id="574376"/>
    <lineage>
        <taxon>Bacteria</taxon>
        <taxon>Bacillati</taxon>
        <taxon>Bacillota</taxon>
        <taxon>Bacilli</taxon>
        <taxon>Bacillales</taxon>
        <taxon>Bacillaceae</taxon>
        <taxon>Bacillus</taxon>
        <taxon>Bacillus cereus group</taxon>
    </lineage>
</organism>
<dbReference type="Pfam" id="PF13107">
    <property type="entry name" value="DUF3964"/>
    <property type="match status" value="1"/>
</dbReference>
<dbReference type="RefSeq" id="WP_034636902.1">
    <property type="nucleotide sequence ID" value="NZ_CBCSJC010000028.1"/>
</dbReference>
<sequence length="111" mass="13205">MTRHERILQTPFFQDKQDLAKQIIKLEQEEHCYLPDQFAVKTVPPYAFGEKQAIIGRVHEFYFIGLVSKGHTKYQVFANEMKCREFFIMLPSIKEQQMAFWFNNIELLSVS</sequence>
<protein>
    <recommendedName>
        <fullName evidence="3">DUF3964 domain-containing protein</fullName>
    </recommendedName>
</protein>
<gene>
    <name evidence="1" type="ORF">BAMA_14630</name>
</gene>
<keyword evidence="2" id="KW-1185">Reference proteome</keyword>
<dbReference type="EMBL" id="JOTN01000003">
    <property type="protein sequence ID" value="KEK20643.1"/>
    <property type="molecule type" value="Genomic_DNA"/>
</dbReference>
<dbReference type="OrthoDB" id="2362485at2"/>